<evidence type="ECO:0000256" key="1">
    <source>
        <dbReference type="ARBA" id="ARBA00004328"/>
    </source>
</evidence>
<name>B9E596_CLOK1</name>
<evidence type="ECO:0000313" key="5">
    <source>
        <dbReference type="Proteomes" id="UP000007969"/>
    </source>
</evidence>
<dbReference type="KEGG" id="ckr:CKR_2620"/>
<accession>B9E596</accession>
<dbReference type="InterPro" id="IPR024455">
    <property type="entry name" value="Phage_capsid"/>
</dbReference>
<reference evidence="5" key="1">
    <citation type="submission" date="2005-09" db="EMBL/GenBank/DDBJ databases">
        <title>Complete genome sequence of Clostridium kluyveri and comparative genomics of Clostridia species.</title>
        <authorList>
            <person name="Inui M."/>
            <person name="Nonaka H."/>
            <person name="Shinoda Y."/>
            <person name="Ikenaga Y."/>
            <person name="Abe M."/>
            <person name="Naito K."/>
            <person name="Vertes A.A."/>
            <person name="Yukawa H."/>
        </authorList>
    </citation>
    <scope>NUCLEOTIDE SEQUENCE [LARGE SCALE GENOMIC DNA]</scope>
    <source>
        <strain evidence="5">NBRC 12016</strain>
    </source>
</reference>
<comment type="subcellular location">
    <subcellularLocation>
        <location evidence="1">Virion</location>
    </subcellularLocation>
</comment>
<organism evidence="4 5">
    <name type="scientific">Clostridium kluyveri (strain NBRC 12016)</name>
    <dbReference type="NCBI Taxonomy" id="583346"/>
    <lineage>
        <taxon>Bacteria</taxon>
        <taxon>Bacillati</taxon>
        <taxon>Bacillota</taxon>
        <taxon>Clostridia</taxon>
        <taxon>Eubacteriales</taxon>
        <taxon>Clostridiaceae</taxon>
        <taxon>Clostridium</taxon>
    </lineage>
</organism>
<evidence type="ECO:0000313" key="4">
    <source>
        <dbReference type="EMBL" id="BAH07671.1"/>
    </source>
</evidence>
<sequence>MEGESMALRQLVLANQINKKRADLNKIIELEKGFSKRTKELLDSIDEAKTDEEISALEEETDKLESDKKYGEQNKGKLEGEIAALESELEELNSNAPTNNPGARNRIDITNIGGLRMRGNKYETREQMIERLNREEVKNFYTRIANAAKENRAISGTDAIIPEAVIDMIQARLGDYSALYSEVYVQPLTGTARIIMDGAIPEGIWTEMTDAVQELSAGFSQTELDGFKVGGFIPVANAILEDSMINLANYIETRLSMAIAKALDKAILTGAAASKQPTGIITALGGTGLEAHNVTSDGTLKNIVSHMSVIDDGEDGAPIGEVIAVMKRSFYYSQIAPQTFLPTSDGRLVIQTAQSPRLPDGTRIVFSQYMPANTILLGDFKKYLLGERKGVQLAVSDQVRFIEDQTVFKGTARYDGKPVYPSYFVKITVTG</sequence>
<feature type="compositionally biased region" description="Acidic residues" evidence="2">
    <location>
        <begin position="53"/>
        <end position="62"/>
    </location>
</feature>
<feature type="region of interest" description="Disordered" evidence="2">
    <location>
        <begin position="47"/>
        <end position="74"/>
    </location>
</feature>
<gene>
    <name evidence="4" type="ordered locus">CKR_2620</name>
</gene>
<dbReference type="AlphaFoldDB" id="B9E596"/>
<dbReference type="Proteomes" id="UP000007969">
    <property type="component" value="Chromosome"/>
</dbReference>
<evidence type="ECO:0000256" key="2">
    <source>
        <dbReference type="SAM" id="MobiDB-lite"/>
    </source>
</evidence>
<feature type="domain" description="Phage capsid-like C-terminal" evidence="3">
    <location>
        <begin position="160"/>
        <end position="428"/>
    </location>
</feature>
<evidence type="ECO:0000259" key="3">
    <source>
        <dbReference type="Pfam" id="PF05065"/>
    </source>
</evidence>
<dbReference type="InterPro" id="IPR054612">
    <property type="entry name" value="Phage_capsid-like_C"/>
</dbReference>
<dbReference type="NCBIfam" id="TIGR01554">
    <property type="entry name" value="major_cap_HK97"/>
    <property type="match status" value="1"/>
</dbReference>
<feature type="compositionally biased region" description="Basic and acidic residues" evidence="2">
    <location>
        <begin position="63"/>
        <end position="74"/>
    </location>
</feature>
<dbReference type="SUPFAM" id="SSF56563">
    <property type="entry name" value="Major capsid protein gp5"/>
    <property type="match status" value="1"/>
</dbReference>
<proteinExistence type="predicted"/>
<protein>
    <recommendedName>
        <fullName evidence="3">Phage capsid-like C-terminal domain-containing protein</fullName>
    </recommendedName>
</protein>
<dbReference type="Gene3D" id="3.30.2400.10">
    <property type="entry name" value="Major capsid protein gp5"/>
    <property type="match status" value="1"/>
</dbReference>
<dbReference type="Pfam" id="PF05065">
    <property type="entry name" value="Phage_capsid"/>
    <property type="match status" value="1"/>
</dbReference>
<dbReference type="HOGENOM" id="CLU_048265_0_0_9"/>
<dbReference type="EMBL" id="AP009049">
    <property type="protein sequence ID" value="BAH07671.1"/>
    <property type="molecule type" value="Genomic_DNA"/>
</dbReference>
<dbReference type="Gene3D" id="3.30.2320.10">
    <property type="entry name" value="hypothetical protein PF0899 domain"/>
    <property type="match status" value="1"/>
</dbReference>